<evidence type="ECO:0000256" key="8">
    <source>
        <dbReference type="ARBA" id="ARBA00023040"/>
    </source>
</evidence>
<evidence type="ECO:0000259" key="13">
    <source>
        <dbReference type="PROSITE" id="PS50262"/>
    </source>
</evidence>
<evidence type="ECO:0000256" key="6">
    <source>
        <dbReference type="ARBA" id="ARBA00022725"/>
    </source>
</evidence>
<feature type="transmembrane region" description="Helical" evidence="12">
    <location>
        <begin position="190"/>
        <end position="216"/>
    </location>
</feature>
<keyword evidence="10" id="KW-0675">Receptor</keyword>
<dbReference type="GeneTree" id="ENSGT01050000244828"/>
<keyword evidence="4" id="KW-0716">Sensory transduction</keyword>
<organism evidence="14 15">
    <name type="scientific">Sphenodon punctatus</name>
    <name type="common">Tuatara</name>
    <name type="synonym">Hatteria punctata</name>
    <dbReference type="NCBI Taxonomy" id="8508"/>
    <lineage>
        <taxon>Eukaryota</taxon>
        <taxon>Metazoa</taxon>
        <taxon>Chordata</taxon>
        <taxon>Craniata</taxon>
        <taxon>Vertebrata</taxon>
        <taxon>Euteleostomi</taxon>
        <taxon>Lepidosauria</taxon>
        <taxon>Sphenodontia</taxon>
        <taxon>Sphenodontidae</taxon>
        <taxon>Sphenodon</taxon>
    </lineage>
</organism>
<dbReference type="Pfam" id="PF13853">
    <property type="entry name" value="7tm_4"/>
    <property type="match status" value="1"/>
</dbReference>
<feature type="transmembrane region" description="Helical" evidence="12">
    <location>
        <begin position="269"/>
        <end position="287"/>
    </location>
</feature>
<evidence type="ECO:0000313" key="14">
    <source>
        <dbReference type="Ensembl" id="ENSSPUP00000011182.1"/>
    </source>
</evidence>
<sequence length="316" mass="35419">MSNESSVTEFLLLGFSEVRELQLLHFVLFLVIYLAALIGNLLIITLIALEDHLHTPMYFFLMILSIIDLGSISVTIPKAMANSLMNTRLIPYPGCVAQVFFLLLFLILEVALLTVMSYDLYVAICDPLHYETVMNRGVCIQMAAISWIIGLLYATLHTGSTFSVTFCSNIIDQFFCEIPHLLKLSCSDSYLIEVGALAISGFLVIGCFIFIILSYVQIFRAVLRIPSVQGRQKAISTCLPHLIVVSMFISTGSFAYLKPTSSSPSATDLVIAVAYAVVPQMMNPVIYSMRNREIKAMLWKMIDQRIFSKEKLIFHQ</sequence>
<dbReference type="AlphaFoldDB" id="A0A8D0GNJ0"/>
<evidence type="ECO:0000256" key="1">
    <source>
        <dbReference type="ARBA" id="ARBA00002936"/>
    </source>
</evidence>
<reference evidence="14" key="1">
    <citation type="submission" date="2025-08" db="UniProtKB">
        <authorList>
            <consortium name="Ensembl"/>
        </authorList>
    </citation>
    <scope>IDENTIFICATION</scope>
</reference>
<dbReference type="InterPro" id="IPR000725">
    <property type="entry name" value="Olfact_rcpt"/>
</dbReference>
<dbReference type="CDD" id="cd15227">
    <property type="entry name" value="7tmA_OR14-like"/>
    <property type="match status" value="1"/>
</dbReference>
<dbReference type="PANTHER" id="PTHR26452">
    <property type="entry name" value="OLFACTORY RECEPTOR"/>
    <property type="match status" value="1"/>
</dbReference>
<dbReference type="FunFam" id="1.20.1070.10:FF:000037">
    <property type="entry name" value="Olfactory receptor"/>
    <property type="match status" value="1"/>
</dbReference>
<dbReference type="InterPro" id="IPR017452">
    <property type="entry name" value="GPCR_Rhodpsn_7TM"/>
</dbReference>
<evidence type="ECO:0000256" key="4">
    <source>
        <dbReference type="ARBA" id="ARBA00022606"/>
    </source>
</evidence>
<keyword evidence="8" id="KW-0297">G-protein coupled receptor</keyword>
<dbReference type="InterPro" id="IPR000276">
    <property type="entry name" value="GPCR_Rhodpsn"/>
</dbReference>
<proteinExistence type="predicted"/>
<dbReference type="PRINTS" id="PR00245">
    <property type="entry name" value="OLFACTORYR"/>
</dbReference>
<feature type="transmembrane region" description="Helical" evidence="12">
    <location>
        <begin position="96"/>
        <end position="121"/>
    </location>
</feature>
<dbReference type="GO" id="GO:0004930">
    <property type="term" value="F:G protein-coupled receptor activity"/>
    <property type="evidence" value="ECO:0007669"/>
    <property type="project" value="UniProtKB-KW"/>
</dbReference>
<evidence type="ECO:0000256" key="3">
    <source>
        <dbReference type="ARBA" id="ARBA00022475"/>
    </source>
</evidence>
<keyword evidence="15" id="KW-1185">Reference proteome</keyword>
<keyword evidence="6" id="KW-0552">Olfaction</keyword>
<comment type="subcellular location">
    <subcellularLocation>
        <location evidence="2">Cell membrane</location>
        <topology evidence="2">Multi-pass membrane protein</topology>
    </subcellularLocation>
</comment>
<name>A0A8D0GNJ0_SPHPU</name>
<dbReference type="GO" id="GO:0005886">
    <property type="term" value="C:plasma membrane"/>
    <property type="evidence" value="ECO:0007669"/>
    <property type="project" value="UniProtKB-SubCell"/>
</dbReference>
<comment type="function">
    <text evidence="1">Odorant receptor.</text>
</comment>
<keyword evidence="3" id="KW-1003">Cell membrane</keyword>
<evidence type="ECO:0000256" key="9">
    <source>
        <dbReference type="ARBA" id="ARBA00023136"/>
    </source>
</evidence>
<protein>
    <recommendedName>
        <fullName evidence="13">G-protein coupled receptors family 1 profile domain-containing protein</fullName>
    </recommendedName>
</protein>
<feature type="transmembrane region" description="Helical" evidence="12">
    <location>
        <begin position="237"/>
        <end position="257"/>
    </location>
</feature>
<dbReference type="InterPro" id="IPR050516">
    <property type="entry name" value="Olfactory_GPCR"/>
</dbReference>
<keyword evidence="9 12" id="KW-0472">Membrane</keyword>
<reference evidence="14" key="2">
    <citation type="submission" date="2025-09" db="UniProtKB">
        <authorList>
            <consortium name="Ensembl"/>
        </authorList>
    </citation>
    <scope>IDENTIFICATION</scope>
</reference>
<dbReference type="PROSITE" id="PS50262">
    <property type="entry name" value="G_PROTEIN_RECEP_F1_2"/>
    <property type="match status" value="1"/>
</dbReference>
<feature type="domain" description="G-protein coupled receptors family 1 profile" evidence="13">
    <location>
        <begin position="39"/>
        <end position="287"/>
    </location>
</feature>
<dbReference type="Proteomes" id="UP000694392">
    <property type="component" value="Unplaced"/>
</dbReference>
<evidence type="ECO:0000256" key="10">
    <source>
        <dbReference type="ARBA" id="ARBA00023170"/>
    </source>
</evidence>
<keyword evidence="5 12" id="KW-0812">Transmembrane</keyword>
<keyword evidence="11" id="KW-0807">Transducer</keyword>
<dbReference type="OMA" id="ANCLWDN"/>
<accession>A0A8D0GNJ0</accession>
<dbReference type="SUPFAM" id="SSF81321">
    <property type="entry name" value="Family A G protein-coupled receptor-like"/>
    <property type="match status" value="1"/>
</dbReference>
<evidence type="ECO:0000256" key="12">
    <source>
        <dbReference type="SAM" id="Phobius"/>
    </source>
</evidence>
<evidence type="ECO:0000256" key="11">
    <source>
        <dbReference type="ARBA" id="ARBA00023224"/>
    </source>
</evidence>
<evidence type="ECO:0000256" key="2">
    <source>
        <dbReference type="ARBA" id="ARBA00004651"/>
    </source>
</evidence>
<evidence type="ECO:0000313" key="15">
    <source>
        <dbReference type="Proteomes" id="UP000694392"/>
    </source>
</evidence>
<feature type="transmembrane region" description="Helical" evidence="12">
    <location>
        <begin position="56"/>
        <end position="76"/>
    </location>
</feature>
<keyword evidence="7 12" id="KW-1133">Transmembrane helix</keyword>
<evidence type="ECO:0000256" key="5">
    <source>
        <dbReference type="ARBA" id="ARBA00022692"/>
    </source>
</evidence>
<feature type="transmembrane region" description="Helical" evidence="12">
    <location>
        <begin position="23"/>
        <end position="49"/>
    </location>
</feature>
<evidence type="ECO:0000256" key="7">
    <source>
        <dbReference type="ARBA" id="ARBA00022989"/>
    </source>
</evidence>
<dbReference type="PRINTS" id="PR00237">
    <property type="entry name" value="GPCRRHODOPSN"/>
</dbReference>
<dbReference type="Gene3D" id="1.20.1070.10">
    <property type="entry name" value="Rhodopsin 7-helix transmembrane proteins"/>
    <property type="match status" value="1"/>
</dbReference>
<dbReference type="GO" id="GO:0004984">
    <property type="term" value="F:olfactory receptor activity"/>
    <property type="evidence" value="ECO:0007669"/>
    <property type="project" value="InterPro"/>
</dbReference>
<dbReference type="Ensembl" id="ENSSPUT00000011918.1">
    <property type="protein sequence ID" value="ENSSPUP00000011182.1"/>
    <property type="gene ID" value="ENSSPUG00000008588.1"/>
</dbReference>
<feature type="transmembrane region" description="Helical" evidence="12">
    <location>
        <begin position="133"/>
        <end position="156"/>
    </location>
</feature>